<dbReference type="SUPFAM" id="SSF46689">
    <property type="entry name" value="Homeodomain-like"/>
    <property type="match status" value="1"/>
</dbReference>
<proteinExistence type="predicted"/>
<dbReference type="PANTHER" id="PTHR30055">
    <property type="entry name" value="HTH-TYPE TRANSCRIPTIONAL REGULATOR RUTR"/>
    <property type="match status" value="1"/>
</dbReference>
<evidence type="ECO:0000256" key="2">
    <source>
        <dbReference type="ARBA" id="ARBA00023125"/>
    </source>
</evidence>
<keyword evidence="1" id="KW-0805">Transcription regulation</keyword>
<evidence type="ECO:0000256" key="3">
    <source>
        <dbReference type="ARBA" id="ARBA00023163"/>
    </source>
</evidence>
<evidence type="ECO:0000256" key="1">
    <source>
        <dbReference type="ARBA" id="ARBA00023015"/>
    </source>
</evidence>
<dbReference type="GO" id="GO:0003700">
    <property type="term" value="F:DNA-binding transcription factor activity"/>
    <property type="evidence" value="ECO:0007669"/>
    <property type="project" value="TreeGrafter"/>
</dbReference>
<accession>A0A4D4KWB3</accession>
<feature type="domain" description="HTH tetR-type" evidence="5">
    <location>
        <begin position="19"/>
        <end position="79"/>
    </location>
</feature>
<feature type="DNA-binding region" description="H-T-H motif" evidence="4">
    <location>
        <begin position="42"/>
        <end position="61"/>
    </location>
</feature>
<organism evidence="6 7">
    <name type="scientific">Streptomyces violaceusniger</name>
    <dbReference type="NCBI Taxonomy" id="68280"/>
    <lineage>
        <taxon>Bacteria</taxon>
        <taxon>Bacillati</taxon>
        <taxon>Actinomycetota</taxon>
        <taxon>Actinomycetes</taxon>
        <taxon>Kitasatosporales</taxon>
        <taxon>Streptomycetaceae</taxon>
        <taxon>Streptomyces</taxon>
        <taxon>Streptomyces violaceusniger group</taxon>
    </lineage>
</organism>
<evidence type="ECO:0000313" key="6">
    <source>
        <dbReference type="EMBL" id="GDY50139.1"/>
    </source>
</evidence>
<dbReference type="InterPro" id="IPR036271">
    <property type="entry name" value="Tet_transcr_reg_TetR-rel_C_sf"/>
</dbReference>
<keyword evidence="7" id="KW-1185">Reference proteome</keyword>
<dbReference type="InterPro" id="IPR011075">
    <property type="entry name" value="TetR_C"/>
</dbReference>
<dbReference type="Pfam" id="PF00440">
    <property type="entry name" value="TetR_N"/>
    <property type="match status" value="1"/>
</dbReference>
<evidence type="ECO:0000259" key="5">
    <source>
        <dbReference type="PROSITE" id="PS50977"/>
    </source>
</evidence>
<dbReference type="InterPro" id="IPR050109">
    <property type="entry name" value="HTH-type_TetR-like_transc_reg"/>
</dbReference>
<dbReference type="Pfam" id="PF16859">
    <property type="entry name" value="TetR_C_11"/>
    <property type="match status" value="1"/>
</dbReference>
<name>A0A4D4KWB3_STRVO</name>
<gene>
    <name evidence="6" type="ORF">SVIO_007620</name>
</gene>
<evidence type="ECO:0000256" key="4">
    <source>
        <dbReference type="PROSITE-ProRule" id="PRU00335"/>
    </source>
</evidence>
<keyword evidence="2 4" id="KW-0238">DNA-binding</keyword>
<dbReference type="InterPro" id="IPR009057">
    <property type="entry name" value="Homeodomain-like_sf"/>
</dbReference>
<comment type="caution">
    <text evidence="6">The sequence shown here is derived from an EMBL/GenBank/DDBJ whole genome shotgun (WGS) entry which is preliminary data.</text>
</comment>
<protein>
    <submittedName>
        <fullName evidence="6">TetR family transcriptional regulator</fullName>
    </submittedName>
</protein>
<dbReference type="EMBL" id="BJHW01000001">
    <property type="protein sequence ID" value="GDY50139.1"/>
    <property type="molecule type" value="Genomic_DNA"/>
</dbReference>
<dbReference type="PROSITE" id="PS50977">
    <property type="entry name" value="HTH_TETR_2"/>
    <property type="match status" value="1"/>
</dbReference>
<keyword evidence="3" id="KW-0804">Transcription</keyword>
<dbReference type="Gene3D" id="1.10.10.60">
    <property type="entry name" value="Homeodomain-like"/>
    <property type="match status" value="1"/>
</dbReference>
<dbReference type="GO" id="GO:0000976">
    <property type="term" value="F:transcription cis-regulatory region binding"/>
    <property type="evidence" value="ECO:0007669"/>
    <property type="project" value="TreeGrafter"/>
</dbReference>
<dbReference type="AlphaFoldDB" id="A0A4D4KWB3"/>
<dbReference type="Gene3D" id="1.10.357.10">
    <property type="entry name" value="Tetracycline Repressor, domain 2"/>
    <property type="match status" value="1"/>
</dbReference>
<dbReference type="Proteomes" id="UP000301309">
    <property type="component" value="Unassembled WGS sequence"/>
</dbReference>
<evidence type="ECO:0000313" key="7">
    <source>
        <dbReference type="Proteomes" id="UP000301309"/>
    </source>
</evidence>
<dbReference type="PANTHER" id="PTHR30055:SF148">
    <property type="entry name" value="TETR-FAMILY TRANSCRIPTIONAL REGULATOR"/>
    <property type="match status" value="1"/>
</dbReference>
<sequence length="211" mass="22970">MVDSPRSQPRVRRPGGRSARVRVAVLSATVDVLLDGGLDALSIGEVARRAGVHETSIYRRWGTRAGLALDAVLDRTQTEVPVPDTGALRTDLNALLHHAAAFSRTPLGELLLRMAVRENMAEYEEVRERFWHHRFAAGSAVLARAEQRGELRAGIDHRLVFEALMGPLHMRLLLTREPLDDAFLDGVVGLVLAGIAPQCRSAGTGCGEEDA</sequence>
<dbReference type="InterPro" id="IPR001647">
    <property type="entry name" value="HTH_TetR"/>
</dbReference>
<dbReference type="SUPFAM" id="SSF48498">
    <property type="entry name" value="Tetracyclin repressor-like, C-terminal domain"/>
    <property type="match status" value="1"/>
</dbReference>
<reference evidence="6 7" key="1">
    <citation type="journal article" date="2020" name="Int. J. Syst. Evol. Microbiol.">
        <title>Reclassification of Streptomyces castelarensis and Streptomyces sporoclivatus as later heterotypic synonyms of Streptomyces antimycoticus.</title>
        <authorList>
            <person name="Komaki H."/>
            <person name="Tamura T."/>
        </authorList>
    </citation>
    <scope>NUCLEOTIDE SEQUENCE [LARGE SCALE GENOMIC DNA]</scope>
    <source>
        <strain evidence="6 7">NBRC 13459</strain>
    </source>
</reference>